<feature type="binding site" evidence="1">
    <location>
        <position position="60"/>
    </location>
    <ligand>
        <name>Mg(2+)</name>
        <dbReference type="ChEBI" id="CHEBI:18420"/>
    </ligand>
</feature>
<dbReference type="GO" id="GO:0004141">
    <property type="term" value="F:dethiobiotin synthase activity"/>
    <property type="evidence" value="ECO:0007669"/>
    <property type="project" value="UniProtKB-UniRule"/>
</dbReference>
<dbReference type="InterPro" id="IPR004472">
    <property type="entry name" value="DTB_synth_BioD"/>
</dbReference>
<comment type="cofactor">
    <cofactor evidence="1">
        <name>Mg(2+)</name>
        <dbReference type="ChEBI" id="CHEBI:18420"/>
    </cofactor>
</comment>
<dbReference type="InterPro" id="IPR027417">
    <property type="entry name" value="P-loop_NTPase"/>
</dbReference>
<sequence>MPGPARVARGCFVTATDTGVGKTIVAAAICAGLRAAGVRVAASKPVVTGLDEPDGDSPADHVLLARCTGQAPADVTPVTFGPAVSPHLAAAWAGTELDPPALLAHAALAADAADVLVAEGVGGLLVPLTTSYSVRDHAVALGLPVVVAARPGLGTISHTLLTVQSARAAGLEVRAVVLTPWPPTPSPMEADNAATIADGCGVPVWTLPHLAAITPQTLAAAAAAWPLQDWVA</sequence>
<evidence type="ECO:0000256" key="1">
    <source>
        <dbReference type="HAMAP-Rule" id="MF_00336"/>
    </source>
</evidence>
<comment type="similarity">
    <text evidence="1">Belongs to the dethiobiotin synthetase family.</text>
</comment>
<dbReference type="PANTHER" id="PTHR43210:SF5">
    <property type="entry name" value="DETHIOBIOTIN SYNTHETASE"/>
    <property type="match status" value="1"/>
</dbReference>
<dbReference type="AlphaFoldDB" id="A0AAU7ASD3"/>
<evidence type="ECO:0000313" key="2">
    <source>
        <dbReference type="EMBL" id="XAY04567.1"/>
    </source>
</evidence>
<protein>
    <recommendedName>
        <fullName evidence="1">ATP-dependent dethiobiotin synthetase BioD</fullName>
        <ecNumber evidence="1">6.3.3.3</ecNumber>
    </recommendedName>
    <alternativeName>
        <fullName evidence="1">DTB synthetase</fullName>
        <shortName evidence="1">DTBS</shortName>
    </alternativeName>
    <alternativeName>
        <fullName evidence="1">Dethiobiotin synthase</fullName>
    </alternativeName>
</protein>
<comment type="subunit">
    <text evidence="1">Homodimer.</text>
</comment>
<feature type="binding site" evidence="1">
    <location>
        <position position="60"/>
    </location>
    <ligand>
        <name>ATP</name>
        <dbReference type="ChEBI" id="CHEBI:30616"/>
    </ligand>
</feature>
<feature type="binding site" evidence="1">
    <location>
        <position position="48"/>
    </location>
    <ligand>
        <name>substrate</name>
    </ligand>
</feature>
<dbReference type="EC" id="6.3.3.3" evidence="1"/>
<comment type="function">
    <text evidence="1">Catalyzes a mechanistically unusual reaction, the ATP-dependent insertion of CO2 between the N7 and N8 nitrogen atoms of 7,8-diaminopelargonic acid (DAPA, also called 7,8-diammoniononanoate) to form a ureido ring.</text>
</comment>
<dbReference type="SUPFAM" id="SSF52540">
    <property type="entry name" value="P-loop containing nucleoside triphosphate hydrolases"/>
    <property type="match status" value="1"/>
</dbReference>
<name>A0AAU7ASD3_9ACTN</name>
<reference evidence="2" key="1">
    <citation type="submission" date="2022-12" db="EMBL/GenBank/DDBJ databases">
        <title>Paraconexibacter alkalitolerans sp. nov. and Baekduia alba sp. nov., isolated from soil and emended description of the genera Paraconexibacter (Chun et al., 2020) and Baekduia (An et al., 2020).</title>
        <authorList>
            <person name="Vieira S."/>
            <person name="Huber K.J."/>
            <person name="Geppert A."/>
            <person name="Wolf J."/>
            <person name="Neumann-Schaal M."/>
            <person name="Muesken M."/>
            <person name="Overmann J."/>
        </authorList>
    </citation>
    <scope>NUCLEOTIDE SEQUENCE</scope>
    <source>
        <strain evidence="2">AEG42_29</strain>
    </source>
</reference>
<comment type="catalytic activity">
    <reaction evidence="1">
        <text>(7R,8S)-7,8-diammoniononanoate + CO2 + ATP = (4R,5S)-dethiobiotin + ADP + phosphate + 3 H(+)</text>
        <dbReference type="Rhea" id="RHEA:15805"/>
        <dbReference type="ChEBI" id="CHEBI:15378"/>
        <dbReference type="ChEBI" id="CHEBI:16526"/>
        <dbReference type="ChEBI" id="CHEBI:30616"/>
        <dbReference type="ChEBI" id="CHEBI:43474"/>
        <dbReference type="ChEBI" id="CHEBI:149469"/>
        <dbReference type="ChEBI" id="CHEBI:149473"/>
        <dbReference type="ChEBI" id="CHEBI:456216"/>
        <dbReference type="EC" id="6.3.3.3"/>
    </reaction>
</comment>
<keyword evidence="1" id="KW-0460">Magnesium</keyword>
<accession>A0AAU7ASD3</accession>
<organism evidence="2">
    <name type="scientific">Paraconexibacter sp. AEG42_29</name>
    <dbReference type="NCBI Taxonomy" id="2997339"/>
    <lineage>
        <taxon>Bacteria</taxon>
        <taxon>Bacillati</taxon>
        <taxon>Actinomycetota</taxon>
        <taxon>Thermoleophilia</taxon>
        <taxon>Solirubrobacterales</taxon>
        <taxon>Paraconexibacteraceae</taxon>
        <taxon>Paraconexibacter</taxon>
    </lineage>
</organism>
<dbReference type="RefSeq" id="WP_354701096.1">
    <property type="nucleotide sequence ID" value="NZ_CP114014.1"/>
</dbReference>
<feature type="binding site" evidence="1">
    <location>
        <begin position="119"/>
        <end position="122"/>
    </location>
    <ligand>
        <name>ATP</name>
        <dbReference type="ChEBI" id="CHEBI:30616"/>
    </ligand>
</feature>
<keyword evidence="1" id="KW-0547">Nucleotide-binding</keyword>
<feature type="binding site" evidence="1">
    <location>
        <position position="119"/>
    </location>
    <ligand>
        <name>Mg(2+)</name>
        <dbReference type="ChEBI" id="CHEBI:18420"/>
    </ligand>
</feature>
<dbReference type="GO" id="GO:0009102">
    <property type="term" value="P:biotin biosynthetic process"/>
    <property type="evidence" value="ECO:0007669"/>
    <property type="project" value="UniProtKB-UniRule"/>
</dbReference>
<dbReference type="GO" id="GO:0005524">
    <property type="term" value="F:ATP binding"/>
    <property type="evidence" value="ECO:0007669"/>
    <property type="project" value="UniProtKB-UniRule"/>
</dbReference>
<dbReference type="HAMAP" id="MF_00336">
    <property type="entry name" value="BioD"/>
    <property type="match status" value="1"/>
</dbReference>
<dbReference type="CDD" id="cd03109">
    <property type="entry name" value="DTBS"/>
    <property type="match status" value="1"/>
</dbReference>
<dbReference type="GO" id="GO:0005829">
    <property type="term" value="C:cytosol"/>
    <property type="evidence" value="ECO:0007669"/>
    <property type="project" value="TreeGrafter"/>
</dbReference>
<comment type="pathway">
    <text evidence="1">Cofactor biosynthesis; biotin biosynthesis; biotin from 7,8-diaminononanoate: step 1/2.</text>
</comment>
<keyword evidence="1" id="KW-0963">Cytoplasm</keyword>
<comment type="subcellular location">
    <subcellularLocation>
        <location evidence="1">Cytoplasm</location>
    </subcellularLocation>
</comment>
<keyword evidence="1" id="KW-0093">Biotin biosynthesis</keyword>
<dbReference type="PIRSF" id="PIRSF006755">
    <property type="entry name" value="DTB_synth"/>
    <property type="match status" value="1"/>
</dbReference>
<dbReference type="GO" id="GO:0000287">
    <property type="term" value="F:magnesium ion binding"/>
    <property type="evidence" value="ECO:0007669"/>
    <property type="project" value="UniProtKB-UniRule"/>
</dbReference>
<gene>
    <name evidence="1 2" type="primary">bioD</name>
    <name evidence="2" type="ORF">DSM112329_01402</name>
</gene>
<keyword evidence="1" id="KW-0067">ATP-binding</keyword>
<keyword evidence="1" id="KW-0479">Metal-binding</keyword>
<dbReference type="KEGG" id="parq:DSM112329_01402"/>
<feature type="active site" evidence="1">
    <location>
        <position position="44"/>
    </location>
</feature>
<dbReference type="NCBIfam" id="TIGR00347">
    <property type="entry name" value="bioD"/>
    <property type="match status" value="1"/>
</dbReference>
<proteinExistence type="inferred from homology"/>
<dbReference type="Gene3D" id="3.40.50.300">
    <property type="entry name" value="P-loop containing nucleotide triphosphate hydrolases"/>
    <property type="match status" value="1"/>
</dbReference>
<feature type="binding site" evidence="1">
    <location>
        <begin position="19"/>
        <end position="24"/>
    </location>
    <ligand>
        <name>ATP</name>
        <dbReference type="ChEBI" id="CHEBI:30616"/>
    </ligand>
</feature>
<dbReference type="EMBL" id="CP114014">
    <property type="protein sequence ID" value="XAY04567.1"/>
    <property type="molecule type" value="Genomic_DNA"/>
</dbReference>
<feature type="binding site" evidence="1">
    <location>
        <position position="23"/>
    </location>
    <ligand>
        <name>Mg(2+)</name>
        <dbReference type="ChEBI" id="CHEBI:18420"/>
    </ligand>
</feature>
<keyword evidence="1 2" id="KW-0436">Ligase</keyword>
<feature type="binding site" evidence="1">
    <location>
        <position position="216"/>
    </location>
    <ligand>
        <name>ATP</name>
        <dbReference type="ChEBI" id="CHEBI:30616"/>
    </ligand>
</feature>
<dbReference type="Pfam" id="PF13500">
    <property type="entry name" value="AAA_26"/>
    <property type="match status" value="1"/>
</dbReference>
<comment type="caution">
    <text evidence="1">Lacks conserved residue(s) required for the propagation of feature annotation.</text>
</comment>
<dbReference type="PANTHER" id="PTHR43210">
    <property type="entry name" value="DETHIOBIOTIN SYNTHETASE"/>
    <property type="match status" value="1"/>
</dbReference>